<dbReference type="PANTHER" id="PTHR13299">
    <property type="entry name" value="PEROXISOMAL MEMBRANE PROTEIN PEX16"/>
    <property type="match status" value="1"/>
</dbReference>
<evidence type="ECO:0000256" key="4">
    <source>
        <dbReference type="SAM" id="MobiDB-lite"/>
    </source>
</evidence>
<comment type="subcellular location">
    <subcellularLocation>
        <location evidence="3">Peroxisome membrane</location>
    </subcellularLocation>
</comment>
<evidence type="ECO:0000313" key="6">
    <source>
        <dbReference type="Proteomes" id="UP000215335"/>
    </source>
</evidence>
<evidence type="ECO:0000256" key="1">
    <source>
        <dbReference type="ARBA" id="ARBA00009505"/>
    </source>
</evidence>
<comment type="similarity">
    <text evidence="1 3">Belongs to the peroxin-16 family.</text>
</comment>
<dbReference type="Proteomes" id="UP000215335">
    <property type="component" value="Unassembled WGS sequence"/>
</dbReference>
<feature type="non-terminal residue" evidence="5">
    <location>
        <position position="1"/>
    </location>
</feature>
<evidence type="ECO:0000256" key="2">
    <source>
        <dbReference type="ARBA" id="ARBA00018577"/>
    </source>
</evidence>
<accession>A0A232EM49</accession>
<feature type="region of interest" description="Disordered" evidence="4">
    <location>
        <begin position="185"/>
        <end position="208"/>
    </location>
</feature>
<keyword evidence="6" id="KW-1185">Reference proteome</keyword>
<dbReference type="OrthoDB" id="2021143at2759"/>
<sequence>YNLVMTSPIKIKLTLEQWCEQYKRWIAKNPNLVSDIESTVKYVSFFTAGRLNSSTLASEFVYSLPNLMVLFNDQIIKASRNPESKLPSLQSKIKIWLTIIDYTEALFEVSAKKLWGEAGRWFIIALIQMLKVAMRLVLVFRYKERITLTPAIPPLNREKLNENNDGLQRPKEAFSLKRSGKVVRTVRSSSSQPRTWTPPTSSSSVETEELGNNATIDSLKKSLLIAETLYIVKPLLHLGCLSVSGPKNWNPWLLSFIIDLTSLKIFSQEPTLNREEREELCRRRIGLLLYILRSPFYDNCSRMRIFYMLETISKTVPLARLIAEPIARYLPHWQNTYFYMWSS</sequence>
<gene>
    <name evidence="5" type="ORF">TSAR_003624</name>
</gene>
<keyword evidence="3" id="KW-0576">Peroxisome</keyword>
<dbReference type="Pfam" id="PF08610">
    <property type="entry name" value="Pex16"/>
    <property type="match status" value="1"/>
</dbReference>
<reference evidence="5 6" key="1">
    <citation type="journal article" date="2017" name="Curr. Biol.">
        <title>The Evolution of Venom by Co-option of Single-Copy Genes.</title>
        <authorList>
            <person name="Martinson E.O."/>
            <person name="Mrinalini"/>
            <person name="Kelkar Y.D."/>
            <person name="Chang C.H."/>
            <person name="Werren J.H."/>
        </authorList>
    </citation>
    <scope>NUCLEOTIDE SEQUENCE [LARGE SCALE GENOMIC DNA]</scope>
    <source>
        <strain evidence="5 6">Alberta</strain>
        <tissue evidence="5">Whole body</tissue>
    </source>
</reference>
<dbReference type="InterPro" id="IPR013919">
    <property type="entry name" value="Pex16"/>
</dbReference>
<proteinExistence type="inferred from homology"/>
<dbReference type="AlphaFoldDB" id="A0A232EM49"/>
<evidence type="ECO:0000256" key="3">
    <source>
        <dbReference type="RuleBase" id="RU365003"/>
    </source>
</evidence>
<evidence type="ECO:0000313" key="5">
    <source>
        <dbReference type="EMBL" id="OXU19434.1"/>
    </source>
</evidence>
<dbReference type="PANTHER" id="PTHR13299:SF0">
    <property type="entry name" value="PEROXISOMAL MEMBRANE PROTEIN PEX16"/>
    <property type="match status" value="1"/>
</dbReference>
<dbReference type="GO" id="GO:0007031">
    <property type="term" value="P:peroxisome organization"/>
    <property type="evidence" value="ECO:0007669"/>
    <property type="project" value="UniProtKB-KW"/>
</dbReference>
<feature type="compositionally biased region" description="Low complexity" evidence="4">
    <location>
        <begin position="188"/>
        <end position="204"/>
    </location>
</feature>
<dbReference type="GO" id="GO:0005778">
    <property type="term" value="C:peroxisomal membrane"/>
    <property type="evidence" value="ECO:0007669"/>
    <property type="project" value="UniProtKB-SubCell"/>
</dbReference>
<keyword evidence="3" id="KW-0962">Peroxisome biogenesis</keyword>
<comment type="caution">
    <text evidence="5">The sequence shown here is derived from an EMBL/GenBank/DDBJ whole genome shotgun (WGS) entry which is preliminary data.</text>
</comment>
<name>A0A232EM49_9HYME</name>
<dbReference type="EMBL" id="NNAY01003423">
    <property type="protein sequence ID" value="OXU19434.1"/>
    <property type="molecule type" value="Genomic_DNA"/>
</dbReference>
<protein>
    <recommendedName>
        <fullName evidence="2 3">Peroxisomal membrane protein PEX16</fullName>
    </recommendedName>
</protein>
<organism evidence="5 6">
    <name type="scientific">Trichomalopsis sarcophagae</name>
    <dbReference type="NCBI Taxonomy" id="543379"/>
    <lineage>
        <taxon>Eukaryota</taxon>
        <taxon>Metazoa</taxon>
        <taxon>Ecdysozoa</taxon>
        <taxon>Arthropoda</taxon>
        <taxon>Hexapoda</taxon>
        <taxon>Insecta</taxon>
        <taxon>Pterygota</taxon>
        <taxon>Neoptera</taxon>
        <taxon>Endopterygota</taxon>
        <taxon>Hymenoptera</taxon>
        <taxon>Apocrita</taxon>
        <taxon>Proctotrupomorpha</taxon>
        <taxon>Chalcidoidea</taxon>
        <taxon>Pteromalidae</taxon>
        <taxon>Pteromalinae</taxon>
        <taxon>Trichomalopsis</taxon>
    </lineage>
</organism>
<dbReference type="STRING" id="543379.A0A232EM49"/>